<evidence type="ECO:0000256" key="7">
    <source>
        <dbReference type="ARBA" id="ARBA00023128"/>
    </source>
</evidence>
<accession>A0A6G1JYU7</accession>
<keyword evidence="7" id="KW-0496">Mitochondrion</keyword>
<sequence>MESWLYIPSYKAPRRILNVITAHEPSTTNSESAVTQTTSAAEPVEAVVTSQTPELSPAGIDSPAVVDGASPELLGTIEELLANPLDHVPKIDPSITIDHYGQLKELGLDYGWGTTAFFEWLIEHVHITTGLGWLPSIVVCTSIIRVVLFYFQARGSDNMGKLAAMKPVLEEYQTKSEQAIRAGDKQQEQFYKFKQAEINKQAGVRLSQGVAAPLMLGVFGFGAFRCLRGMSSLPAPGMSEAGILWFTDLTIPDPYYALPAITGAIMYAVMKNGGEQGLSNQTAQAQGQKTVQTVLPIFMFVVTTFQPAAIQFYFFSSSVLGGITGRMLRMPSVRRLMHISPLPTPGSNEIFSKIIQENKPISMFRGRDGTIRYQAPTPQATNRNPNQVRGMTIKPGTKVPAHFRPVLSEEEKEKLSSKEEFQRGAPQSIMEKTKWAAKHYTPQAVIGRFRGVDEKAKTEKSESDILREIENAPKPTPTRPKVVAKNDAEVERRRRFQNRK</sequence>
<dbReference type="EMBL" id="MU005777">
    <property type="protein sequence ID" value="KAF2705786.1"/>
    <property type="molecule type" value="Genomic_DNA"/>
</dbReference>
<organism evidence="13 14">
    <name type="scientific">Pleomassaria siparia CBS 279.74</name>
    <dbReference type="NCBI Taxonomy" id="1314801"/>
    <lineage>
        <taxon>Eukaryota</taxon>
        <taxon>Fungi</taxon>
        <taxon>Dikarya</taxon>
        <taxon>Ascomycota</taxon>
        <taxon>Pezizomycotina</taxon>
        <taxon>Dothideomycetes</taxon>
        <taxon>Pleosporomycetidae</taxon>
        <taxon>Pleosporales</taxon>
        <taxon>Pleomassariaceae</taxon>
        <taxon>Pleomassaria</taxon>
    </lineage>
</organism>
<keyword evidence="4" id="KW-0999">Mitochondrion inner membrane</keyword>
<dbReference type="PANTHER" id="PTHR12428:SF66">
    <property type="entry name" value="MITOCHONDRIAL INNER MEMBRANE PROTEIN OXA1L"/>
    <property type="match status" value="1"/>
</dbReference>
<comment type="similarity">
    <text evidence="2 9">Belongs to the OXA1/ALB3/YidC family.</text>
</comment>
<dbReference type="CDD" id="cd20069">
    <property type="entry name" value="5TM_Oxa1-like"/>
    <property type="match status" value="1"/>
</dbReference>
<keyword evidence="6 11" id="KW-1133">Transmembrane helix</keyword>
<evidence type="ECO:0000256" key="2">
    <source>
        <dbReference type="ARBA" id="ARBA00009877"/>
    </source>
</evidence>
<dbReference type="GO" id="GO:0032977">
    <property type="term" value="F:membrane insertase activity"/>
    <property type="evidence" value="ECO:0007669"/>
    <property type="project" value="InterPro"/>
</dbReference>
<dbReference type="Pfam" id="PF02096">
    <property type="entry name" value="60KD_IMP"/>
    <property type="match status" value="1"/>
</dbReference>
<keyword evidence="3 9" id="KW-0812">Transmembrane</keyword>
<feature type="transmembrane region" description="Helical" evidence="11">
    <location>
        <begin position="202"/>
        <end position="224"/>
    </location>
</feature>
<name>A0A6G1JYU7_9PLEO</name>
<evidence type="ECO:0000256" key="11">
    <source>
        <dbReference type="SAM" id="Phobius"/>
    </source>
</evidence>
<dbReference type="GO" id="GO:0005743">
    <property type="term" value="C:mitochondrial inner membrane"/>
    <property type="evidence" value="ECO:0007669"/>
    <property type="project" value="UniProtKB-SubCell"/>
</dbReference>
<evidence type="ECO:0000256" key="1">
    <source>
        <dbReference type="ARBA" id="ARBA00004448"/>
    </source>
</evidence>
<feature type="region of interest" description="Disordered" evidence="10">
    <location>
        <begin position="455"/>
        <end position="500"/>
    </location>
</feature>
<evidence type="ECO:0000259" key="12">
    <source>
        <dbReference type="Pfam" id="PF02096"/>
    </source>
</evidence>
<feature type="compositionally biased region" description="Basic and acidic residues" evidence="10">
    <location>
        <begin position="455"/>
        <end position="471"/>
    </location>
</feature>
<evidence type="ECO:0000256" key="4">
    <source>
        <dbReference type="ARBA" id="ARBA00022792"/>
    </source>
</evidence>
<reference evidence="13" key="1">
    <citation type="journal article" date="2020" name="Stud. Mycol.">
        <title>101 Dothideomycetes genomes: a test case for predicting lifestyles and emergence of pathogens.</title>
        <authorList>
            <person name="Haridas S."/>
            <person name="Albert R."/>
            <person name="Binder M."/>
            <person name="Bloem J."/>
            <person name="Labutti K."/>
            <person name="Salamov A."/>
            <person name="Andreopoulos B."/>
            <person name="Baker S."/>
            <person name="Barry K."/>
            <person name="Bills G."/>
            <person name="Bluhm B."/>
            <person name="Cannon C."/>
            <person name="Castanera R."/>
            <person name="Culley D."/>
            <person name="Daum C."/>
            <person name="Ezra D."/>
            <person name="Gonzalez J."/>
            <person name="Henrissat B."/>
            <person name="Kuo A."/>
            <person name="Liang C."/>
            <person name="Lipzen A."/>
            <person name="Lutzoni F."/>
            <person name="Magnuson J."/>
            <person name="Mondo S."/>
            <person name="Nolan M."/>
            <person name="Ohm R."/>
            <person name="Pangilinan J."/>
            <person name="Park H.-J."/>
            <person name="Ramirez L."/>
            <person name="Alfaro M."/>
            <person name="Sun H."/>
            <person name="Tritt A."/>
            <person name="Yoshinaga Y."/>
            <person name="Zwiers L.-H."/>
            <person name="Turgeon B."/>
            <person name="Goodwin S."/>
            <person name="Spatafora J."/>
            <person name="Crous P."/>
            <person name="Grigoriev I."/>
        </authorList>
    </citation>
    <scope>NUCLEOTIDE SEQUENCE</scope>
    <source>
        <strain evidence="13">CBS 279.74</strain>
    </source>
</reference>
<dbReference type="AlphaFoldDB" id="A0A6G1JYU7"/>
<dbReference type="InterPro" id="IPR001708">
    <property type="entry name" value="YidC/ALB3/OXA1/COX18"/>
</dbReference>
<evidence type="ECO:0000256" key="9">
    <source>
        <dbReference type="RuleBase" id="RU003945"/>
    </source>
</evidence>
<evidence type="ECO:0000313" key="14">
    <source>
        <dbReference type="Proteomes" id="UP000799428"/>
    </source>
</evidence>
<keyword evidence="14" id="KW-1185">Reference proteome</keyword>
<dbReference type="InterPro" id="IPR028055">
    <property type="entry name" value="YidC/Oxa/ALB_C"/>
</dbReference>
<evidence type="ECO:0000256" key="5">
    <source>
        <dbReference type="ARBA" id="ARBA00022946"/>
    </source>
</evidence>
<feature type="transmembrane region" description="Helical" evidence="11">
    <location>
        <begin position="131"/>
        <end position="151"/>
    </location>
</feature>
<keyword evidence="8 11" id="KW-0472">Membrane</keyword>
<evidence type="ECO:0000256" key="10">
    <source>
        <dbReference type="SAM" id="MobiDB-lite"/>
    </source>
</evidence>
<gene>
    <name evidence="13" type="ORF">K504DRAFT_505522</name>
</gene>
<evidence type="ECO:0000256" key="3">
    <source>
        <dbReference type="ARBA" id="ARBA00022692"/>
    </source>
</evidence>
<evidence type="ECO:0000313" key="13">
    <source>
        <dbReference type="EMBL" id="KAF2705786.1"/>
    </source>
</evidence>
<feature type="transmembrane region" description="Helical" evidence="11">
    <location>
        <begin position="308"/>
        <end position="328"/>
    </location>
</feature>
<dbReference type="OrthoDB" id="2148490at2759"/>
<protein>
    <recommendedName>
        <fullName evidence="12">Membrane insertase YidC/Oxa/ALB C-terminal domain-containing protein</fullName>
    </recommendedName>
</protein>
<dbReference type="GO" id="GO:0032979">
    <property type="term" value="P:protein insertion into mitochondrial inner membrane from matrix"/>
    <property type="evidence" value="ECO:0007669"/>
    <property type="project" value="TreeGrafter"/>
</dbReference>
<proteinExistence type="inferred from homology"/>
<evidence type="ECO:0000256" key="8">
    <source>
        <dbReference type="ARBA" id="ARBA00023136"/>
    </source>
</evidence>
<comment type="subcellular location">
    <subcellularLocation>
        <location evidence="9">Membrane</location>
        <topology evidence="9">Multi-pass membrane protein</topology>
    </subcellularLocation>
    <subcellularLocation>
        <location evidence="1">Mitochondrion inner membrane</location>
        <topology evidence="1">Multi-pass membrane protein</topology>
    </subcellularLocation>
</comment>
<dbReference type="Proteomes" id="UP000799428">
    <property type="component" value="Unassembled WGS sequence"/>
</dbReference>
<feature type="domain" description="Membrane insertase YidC/Oxa/ALB C-terminal" evidence="12">
    <location>
        <begin position="133"/>
        <end position="320"/>
    </location>
</feature>
<keyword evidence="5" id="KW-0809">Transit peptide</keyword>
<dbReference type="PANTHER" id="PTHR12428">
    <property type="entry name" value="OXA1"/>
    <property type="match status" value="1"/>
</dbReference>
<evidence type="ECO:0000256" key="6">
    <source>
        <dbReference type="ARBA" id="ARBA00022989"/>
    </source>
</evidence>